<keyword evidence="8" id="KW-1185">Reference proteome</keyword>
<dbReference type="GO" id="GO:0003677">
    <property type="term" value="F:DNA binding"/>
    <property type="evidence" value="ECO:0007669"/>
    <property type="project" value="InterPro"/>
</dbReference>
<accession>A0AAV7S823</accession>
<dbReference type="AlphaFoldDB" id="A0AAV7S823"/>
<dbReference type="SUPFAM" id="SSF56349">
    <property type="entry name" value="DNA breaking-rejoining enzymes"/>
    <property type="match status" value="1"/>
</dbReference>
<dbReference type="SMART" id="SM00349">
    <property type="entry name" value="KRAB"/>
    <property type="match status" value="1"/>
</dbReference>
<feature type="region of interest" description="Disordered" evidence="5">
    <location>
        <begin position="129"/>
        <end position="160"/>
    </location>
</feature>
<evidence type="ECO:0000313" key="8">
    <source>
        <dbReference type="Proteomes" id="UP001066276"/>
    </source>
</evidence>
<evidence type="ECO:0000313" key="7">
    <source>
        <dbReference type="EMBL" id="KAJ1159373.1"/>
    </source>
</evidence>
<keyword evidence="3" id="KW-0832">Ubl conjugation</keyword>
<dbReference type="Gene3D" id="1.10.443.10">
    <property type="entry name" value="Intergrase catalytic core"/>
    <property type="match status" value="1"/>
</dbReference>
<evidence type="ECO:0000256" key="4">
    <source>
        <dbReference type="ARBA" id="ARBA00023172"/>
    </source>
</evidence>
<dbReference type="InterPro" id="IPR021893">
    <property type="entry name" value="ZMYM2-like_C"/>
</dbReference>
<dbReference type="EMBL" id="JANPWB010000009">
    <property type="protein sequence ID" value="KAJ1159373.1"/>
    <property type="molecule type" value="Genomic_DNA"/>
</dbReference>
<feature type="compositionally biased region" description="Polar residues" evidence="5">
    <location>
        <begin position="197"/>
        <end position="219"/>
    </location>
</feature>
<feature type="region of interest" description="Disordered" evidence="5">
    <location>
        <begin position="194"/>
        <end position="264"/>
    </location>
</feature>
<evidence type="ECO:0000256" key="5">
    <source>
        <dbReference type="SAM" id="MobiDB-lite"/>
    </source>
</evidence>
<dbReference type="InterPro" id="IPR052787">
    <property type="entry name" value="MAVS"/>
</dbReference>
<dbReference type="InterPro" id="IPR011010">
    <property type="entry name" value="DNA_brk_join_enz"/>
</dbReference>
<keyword evidence="4" id="KW-0233">DNA recombination</keyword>
<organism evidence="7 8">
    <name type="scientific">Pleurodeles waltl</name>
    <name type="common">Iberian ribbed newt</name>
    <dbReference type="NCBI Taxonomy" id="8319"/>
    <lineage>
        <taxon>Eukaryota</taxon>
        <taxon>Metazoa</taxon>
        <taxon>Chordata</taxon>
        <taxon>Craniata</taxon>
        <taxon>Vertebrata</taxon>
        <taxon>Euteleostomi</taxon>
        <taxon>Amphibia</taxon>
        <taxon>Batrachia</taxon>
        <taxon>Caudata</taxon>
        <taxon>Salamandroidea</taxon>
        <taxon>Salamandridae</taxon>
        <taxon>Pleurodelinae</taxon>
        <taxon>Pleurodeles</taxon>
    </lineage>
</organism>
<dbReference type="InterPro" id="IPR001909">
    <property type="entry name" value="KRAB"/>
</dbReference>
<dbReference type="PANTHER" id="PTHR21446:SF12">
    <property type="entry name" value="POTASSIUM CHANNEL TETRAMERIZATION DOMAIN CONTAINING 1"/>
    <property type="match status" value="1"/>
</dbReference>
<gene>
    <name evidence="7" type="ORF">NDU88_012040</name>
</gene>
<dbReference type="InterPro" id="IPR013762">
    <property type="entry name" value="Integrase-like_cat_sf"/>
</dbReference>
<keyword evidence="1" id="KW-1017">Isopeptide bond</keyword>
<evidence type="ECO:0000256" key="2">
    <source>
        <dbReference type="ARBA" id="ARBA00022553"/>
    </source>
</evidence>
<dbReference type="InterPro" id="IPR036051">
    <property type="entry name" value="KRAB_dom_sf"/>
</dbReference>
<protein>
    <recommendedName>
        <fullName evidence="6">KRAB domain-containing protein</fullName>
    </recommendedName>
</protein>
<dbReference type="Pfam" id="PF12012">
    <property type="entry name" value="DUF3504"/>
    <property type="match status" value="1"/>
</dbReference>
<proteinExistence type="predicted"/>
<dbReference type="Gene3D" id="6.10.140.140">
    <property type="match status" value="1"/>
</dbReference>
<reference evidence="7" key="1">
    <citation type="journal article" date="2022" name="bioRxiv">
        <title>Sequencing and chromosome-scale assembly of the giantPleurodeles waltlgenome.</title>
        <authorList>
            <person name="Brown T."/>
            <person name="Elewa A."/>
            <person name="Iarovenko S."/>
            <person name="Subramanian E."/>
            <person name="Araus A.J."/>
            <person name="Petzold A."/>
            <person name="Susuki M."/>
            <person name="Suzuki K.-i.T."/>
            <person name="Hayashi T."/>
            <person name="Toyoda A."/>
            <person name="Oliveira C."/>
            <person name="Osipova E."/>
            <person name="Leigh N.D."/>
            <person name="Simon A."/>
            <person name="Yun M.H."/>
        </authorList>
    </citation>
    <scope>NUCLEOTIDE SEQUENCE</scope>
    <source>
        <strain evidence="7">20211129_DDA</strain>
        <tissue evidence="7">Liver</tissue>
    </source>
</reference>
<dbReference type="GO" id="GO:0006355">
    <property type="term" value="P:regulation of DNA-templated transcription"/>
    <property type="evidence" value="ECO:0007669"/>
    <property type="project" value="InterPro"/>
</dbReference>
<evidence type="ECO:0000259" key="6">
    <source>
        <dbReference type="PROSITE" id="PS50805"/>
    </source>
</evidence>
<name>A0AAV7S823_PLEWA</name>
<dbReference type="CDD" id="cd07765">
    <property type="entry name" value="KRAB_A-box"/>
    <property type="match status" value="1"/>
</dbReference>
<evidence type="ECO:0000256" key="1">
    <source>
        <dbReference type="ARBA" id="ARBA00022499"/>
    </source>
</evidence>
<comment type="caution">
    <text evidence="7">The sequence shown here is derived from an EMBL/GenBank/DDBJ whole genome shotgun (WGS) entry which is preliminary data.</text>
</comment>
<feature type="domain" description="KRAB" evidence="6">
    <location>
        <begin position="11"/>
        <end position="82"/>
    </location>
</feature>
<keyword evidence="2" id="KW-0597">Phosphoprotein</keyword>
<dbReference type="GO" id="GO:0015074">
    <property type="term" value="P:DNA integration"/>
    <property type="evidence" value="ECO:0007669"/>
    <property type="project" value="InterPro"/>
</dbReference>
<sequence length="670" mass="75347">MTDAFSDQVRVKFHDVAIYFSEEEWERLEKFEKKIYKSVIEKIHATIISLGCTIVNKQRLFRIEPDLVPRAKKHLGPRERDPTTGSPIPVPDILLRVEDVKIAEEEILRSQQPAVSISPCAVTSDPTLPLRIKEEESPFPIDLPDKKEVTSKPAKGVPSASPDLIVVVKSEEDLSNKSLQSLQEGPGSALVTKRLNHSQSGNGSKSLAQSSAPDCTSTQEKPKQRRRPLASASSMNERAPGFPHRRTGFKTSSPAMKRRRLERPIQPKKEEAPAVLDSQEFPEHVQRHAEIRADDIDILEIERNEKKTRQQTNWAVNVFKSWLKEQFKPEEFENLSKSDLAMILREFYATVRTSDSQHYSVSSYVCMRAGINRYINDPPYRRNFNIMRDSEFNSANNVFLATLKKLKKEGKDATDSHPAISPVDMQKLKKSKVLNTNTPDGLIRTVWFNIQIHFARRGRKGQRELPANAFKILTDPQGFKYATLAFDEKTKSLSDPREYRGIMYASGHKGQCPVAALEKYLSKLPPNPSCFYLKAKRIPASLLESTPVWYENRPLGKNTLGGMMSALSREANLSRNYTNHSIRATSIQILSDAGLETREIMTLTGHKKDLSVRAYWAPTEAQRKTWSHLLTLAGTTAENSGNSDTPSTSGGAGSQLQLASFVHCRILGAV</sequence>
<dbReference type="Pfam" id="PF01352">
    <property type="entry name" value="KRAB"/>
    <property type="match status" value="1"/>
</dbReference>
<dbReference type="GO" id="GO:0006310">
    <property type="term" value="P:DNA recombination"/>
    <property type="evidence" value="ECO:0007669"/>
    <property type="project" value="UniProtKB-KW"/>
</dbReference>
<dbReference type="SUPFAM" id="SSF109640">
    <property type="entry name" value="KRAB domain (Kruppel-associated box)"/>
    <property type="match status" value="1"/>
</dbReference>
<dbReference type="Proteomes" id="UP001066276">
    <property type="component" value="Chromosome 5"/>
</dbReference>
<dbReference type="PROSITE" id="PS50805">
    <property type="entry name" value="KRAB"/>
    <property type="match status" value="1"/>
</dbReference>
<evidence type="ECO:0000256" key="3">
    <source>
        <dbReference type="ARBA" id="ARBA00022843"/>
    </source>
</evidence>
<dbReference type="PANTHER" id="PTHR21446">
    <property type="entry name" value="DUF3504 DOMAIN-CONTAINING PROTEIN"/>
    <property type="match status" value="1"/>
</dbReference>